<dbReference type="SUPFAM" id="SSF46785">
    <property type="entry name" value="Winged helix' DNA-binding domain"/>
    <property type="match status" value="1"/>
</dbReference>
<dbReference type="SUPFAM" id="SSF51206">
    <property type="entry name" value="cAMP-binding domain-like"/>
    <property type="match status" value="1"/>
</dbReference>
<comment type="caution">
    <text evidence="6">The sequence shown here is derived from an EMBL/GenBank/DDBJ whole genome shotgun (WGS) entry which is preliminary data.</text>
</comment>
<dbReference type="InterPro" id="IPR012318">
    <property type="entry name" value="HTH_CRP"/>
</dbReference>
<proteinExistence type="predicted"/>
<keyword evidence="1" id="KW-0805">Transcription regulation</keyword>
<dbReference type="InterPro" id="IPR036390">
    <property type="entry name" value="WH_DNA-bd_sf"/>
</dbReference>
<gene>
    <name evidence="6" type="ORF">ACFQ1S_02195</name>
</gene>
<keyword evidence="7" id="KW-1185">Reference proteome</keyword>
<dbReference type="Pfam" id="PF00027">
    <property type="entry name" value="cNMP_binding"/>
    <property type="match status" value="1"/>
</dbReference>
<name>A0ABW3M1J2_9PSEU</name>
<dbReference type="PANTHER" id="PTHR24567">
    <property type="entry name" value="CRP FAMILY TRANSCRIPTIONAL REGULATORY PROTEIN"/>
    <property type="match status" value="1"/>
</dbReference>
<dbReference type="PANTHER" id="PTHR24567:SF74">
    <property type="entry name" value="HTH-TYPE TRANSCRIPTIONAL REGULATOR ARCR"/>
    <property type="match status" value="1"/>
</dbReference>
<feature type="domain" description="Cyclic nucleotide-binding" evidence="4">
    <location>
        <begin position="8"/>
        <end position="111"/>
    </location>
</feature>
<evidence type="ECO:0000259" key="5">
    <source>
        <dbReference type="PROSITE" id="PS51063"/>
    </source>
</evidence>
<protein>
    <submittedName>
        <fullName evidence="6">Crp/Fnr family transcriptional regulator</fullName>
    </submittedName>
</protein>
<sequence length="221" mass="24331">MQDDTSHVTKVLTEGQLRALESLGTHVHFPAGDTIFREGQPSRSVVVVRSGLVKITKRGPDGVEVVLATRGPGEVLGDEGVLVRQPRSATITTVTALEGVDVSADDLRAFVEQEKLWPQLYAVATQRRRESDRKTLVARLDVRGRLVNLLLEQVLSAGHLEGDDWVIENAFSQQEIADSIGASRDAVAVELRKLREEGLLTTARRRFVLHDIEALRNISPS</sequence>
<keyword evidence="2" id="KW-0238">DNA-binding</keyword>
<evidence type="ECO:0000313" key="7">
    <source>
        <dbReference type="Proteomes" id="UP001597045"/>
    </source>
</evidence>
<dbReference type="InterPro" id="IPR014710">
    <property type="entry name" value="RmlC-like_jellyroll"/>
</dbReference>
<accession>A0ABW3M1J2</accession>
<dbReference type="Proteomes" id="UP001597045">
    <property type="component" value="Unassembled WGS sequence"/>
</dbReference>
<dbReference type="CDD" id="cd00038">
    <property type="entry name" value="CAP_ED"/>
    <property type="match status" value="1"/>
</dbReference>
<feature type="domain" description="HTH crp-type" evidence="5">
    <location>
        <begin position="140"/>
        <end position="213"/>
    </location>
</feature>
<dbReference type="PROSITE" id="PS50042">
    <property type="entry name" value="CNMP_BINDING_3"/>
    <property type="match status" value="1"/>
</dbReference>
<evidence type="ECO:0000256" key="1">
    <source>
        <dbReference type="ARBA" id="ARBA00023015"/>
    </source>
</evidence>
<dbReference type="SMART" id="SM00100">
    <property type="entry name" value="cNMP"/>
    <property type="match status" value="1"/>
</dbReference>
<dbReference type="Gene3D" id="1.10.10.10">
    <property type="entry name" value="Winged helix-like DNA-binding domain superfamily/Winged helix DNA-binding domain"/>
    <property type="match status" value="1"/>
</dbReference>
<dbReference type="Gene3D" id="2.60.120.10">
    <property type="entry name" value="Jelly Rolls"/>
    <property type="match status" value="1"/>
</dbReference>
<dbReference type="InterPro" id="IPR050397">
    <property type="entry name" value="Env_Response_Regulators"/>
</dbReference>
<dbReference type="Pfam" id="PF13545">
    <property type="entry name" value="HTH_Crp_2"/>
    <property type="match status" value="1"/>
</dbReference>
<dbReference type="InterPro" id="IPR036388">
    <property type="entry name" value="WH-like_DNA-bd_sf"/>
</dbReference>
<dbReference type="PROSITE" id="PS51063">
    <property type="entry name" value="HTH_CRP_2"/>
    <property type="match status" value="1"/>
</dbReference>
<evidence type="ECO:0000256" key="2">
    <source>
        <dbReference type="ARBA" id="ARBA00023125"/>
    </source>
</evidence>
<reference evidence="7" key="1">
    <citation type="journal article" date="2019" name="Int. J. Syst. Evol. Microbiol.">
        <title>The Global Catalogue of Microorganisms (GCM) 10K type strain sequencing project: providing services to taxonomists for standard genome sequencing and annotation.</title>
        <authorList>
            <consortium name="The Broad Institute Genomics Platform"/>
            <consortium name="The Broad Institute Genome Sequencing Center for Infectious Disease"/>
            <person name="Wu L."/>
            <person name="Ma J."/>
        </authorList>
    </citation>
    <scope>NUCLEOTIDE SEQUENCE [LARGE SCALE GENOMIC DNA]</scope>
    <source>
        <strain evidence="7">JCM 31486</strain>
    </source>
</reference>
<dbReference type="InterPro" id="IPR018490">
    <property type="entry name" value="cNMP-bd_dom_sf"/>
</dbReference>
<dbReference type="InterPro" id="IPR000595">
    <property type="entry name" value="cNMP-bd_dom"/>
</dbReference>
<evidence type="ECO:0000256" key="3">
    <source>
        <dbReference type="ARBA" id="ARBA00023163"/>
    </source>
</evidence>
<evidence type="ECO:0000259" key="4">
    <source>
        <dbReference type="PROSITE" id="PS50042"/>
    </source>
</evidence>
<dbReference type="SMART" id="SM00419">
    <property type="entry name" value="HTH_CRP"/>
    <property type="match status" value="1"/>
</dbReference>
<dbReference type="EMBL" id="JBHTIS010000063">
    <property type="protein sequence ID" value="MFD1044483.1"/>
    <property type="molecule type" value="Genomic_DNA"/>
</dbReference>
<organism evidence="6 7">
    <name type="scientific">Kibdelosporangium lantanae</name>
    <dbReference type="NCBI Taxonomy" id="1497396"/>
    <lineage>
        <taxon>Bacteria</taxon>
        <taxon>Bacillati</taxon>
        <taxon>Actinomycetota</taxon>
        <taxon>Actinomycetes</taxon>
        <taxon>Pseudonocardiales</taxon>
        <taxon>Pseudonocardiaceae</taxon>
        <taxon>Kibdelosporangium</taxon>
    </lineage>
</organism>
<keyword evidence="3" id="KW-0804">Transcription</keyword>
<evidence type="ECO:0000313" key="6">
    <source>
        <dbReference type="EMBL" id="MFD1044483.1"/>
    </source>
</evidence>